<dbReference type="EMBL" id="RJKX01000014">
    <property type="protein sequence ID" value="ROP90976.1"/>
    <property type="molecule type" value="Genomic_DNA"/>
</dbReference>
<dbReference type="SUPFAM" id="SSF53448">
    <property type="entry name" value="Nucleotide-diphospho-sugar transferases"/>
    <property type="match status" value="1"/>
</dbReference>
<dbReference type="InterPro" id="IPR001173">
    <property type="entry name" value="Glyco_trans_2-like"/>
</dbReference>
<dbReference type="GO" id="GO:0016758">
    <property type="term" value="F:hexosyltransferase activity"/>
    <property type="evidence" value="ECO:0007669"/>
    <property type="project" value="UniProtKB-ARBA"/>
</dbReference>
<feature type="domain" description="Glycosyltransferase 2-like" evidence="1">
    <location>
        <begin position="14"/>
        <end position="127"/>
    </location>
</feature>
<comment type="caution">
    <text evidence="2">The sequence shown here is derived from an EMBL/GenBank/DDBJ whole genome shotgun (WGS) entry which is preliminary data.</text>
</comment>
<protein>
    <submittedName>
        <fullName evidence="2">Glycosyl transferase family 2</fullName>
    </submittedName>
</protein>
<name>A0A3N1LKM2_9PROT</name>
<gene>
    <name evidence="2" type="ORF">EDC65_2836</name>
</gene>
<dbReference type="RefSeq" id="WP_170216510.1">
    <property type="nucleotide sequence ID" value="NZ_AP019700.1"/>
</dbReference>
<dbReference type="CDD" id="cd00761">
    <property type="entry name" value="Glyco_tranf_GTA_type"/>
    <property type="match status" value="1"/>
</dbReference>
<proteinExistence type="predicted"/>
<evidence type="ECO:0000313" key="3">
    <source>
        <dbReference type="Proteomes" id="UP000278222"/>
    </source>
</evidence>
<dbReference type="AlphaFoldDB" id="A0A3N1LKM2"/>
<dbReference type="PANTHER" id="PTHR22916">
    <property type="entry name" value="GLYCOSYLTRANSFERASE"/>
    <property type="match status" value="1"/>
</dbReference>
<dbReference type="InterPro" id="IPR029044">
    <property type="entry name" value="Nucleotide-diphossugar_trans"/>
</dbReference>
<evidence type="ECO:0000259" key="1">
    <source>
        <dbReference type="Pfam" id="PF00535"/>
    </source>
</evidence>
<dbReference type="Gene3D" id="3.90.550.10">
    <property type="entry name" value="Spore Coat Polysaccharide Biosynthesis Protein SpsA, Chain A"/>
    <property type="match status" value="1"/>
</dbReference>
<accession>A0A3N1LKM2</accession>
<keyword evidence="2" id="KW-0808">Transferase</keyword>
<reference evidence="2 3" key="1">
    <citation type="submission" date="2018-11" db="EMBL/GenBank/DDBJ databases">
        <title>Genomic Encyclopedia of Type Strains, Phase IV (KMG-IV): sequencing the most valuable type-strain genomes for metagenomic binning, comparative biology and taxonomic classification.</title>
        <authorList>
            <person name="Goeker M."/>
        </authorList>
    </citation>
    <scope>NUCLEOTIDE SEQUENCE [LARGE SCALE GENOMIC DNA]</scope>
    <source>
        <strain evidence="2 3">DSM 5900</strain>
    </source>
</reference>
<keyword evidence="3" id="KW-1185">Reference proteome</keyword>
<evidence type="ECO:0000313" key="2">
    <source>
        <dbReference type="EMBL" id="ROP90976.1"/>
    </source>
</evidence>
<dbReference type="Pfam" id="PF00535">
    <property type="entry name" value="Glycos_transf_2"/>
    <property type="match status" value="1"/>
</dbReference>
<dbReference type="Proteomes" id="UP000278222">
    <property type="component" value="Unassembled WGS sequence"/>
</dbReference>
<sequence>MTAALVPAVSPVVSIVIPIYNGATHLPGAIEMIEAEGLGGVEIVVVDDGSTDATPDLCEGLAAAGRIITTRTVNRGPGAARNTGVGLAHAPIIGFLDVDDRWPDGRLDWMLRYMVDRPAVEGVMGQIQYAYTSPEAVIAWAPVGQPEGAFFAPHLGAALFRRSLWDRMGGFAEELRYGEDVDWYFRVLESEPALHVLRRLVLLYRMHDGNMTRDRVTLRQAFVTCISRSLARRKRRSNPPARLPGLEEFIVEVDSSA</sequence>
<organism evidence="2 3">
    <name type="scientific">Stella humosa</name>
    <dbReference type="NCBI Taxonomy" id="94"/>
    <lineage>
        <taxon>Bacteria</taxon>
        <taxon>Pseudomonadati</taxon>
        <taxon>Pseudomonadota</taxon>
        <taxon>Alphaproteobacteria</taxon>
        <taxon>Rhodospirillales</taxon>
        <taxon>Stellaceae</taxon>
        <taxon>Stella</taxon>
    </lineage>
</organism>